<gene>
    <name evidence="1" type="ORF">CQ13_17435</name>
</gene>
<dbReference type="RefSeq" id="WP_057842239.1">
    <property type="nucleotide sequence ID" value="NZ_LLYA01000035.1"/>
</dbReference>
<name>A0A0R3NFT2_9BRAD</name>
<evidence type="ECO:0000313" key="2">
    <source>
        <dbReference type="Proteomes" id="UP000052023"/>
    </source>
</evidence>
<accession>A0A0R3NFT2</accession>
<proteinExistence type="predicted"/>
<sequence>MDKLAKKIAPGSSRLSFLLPEFFNFAGSSMRAFVLDREFAFAQLPAALTPPGSRPGAGKVVLRVK</sequence>
<evidence type="ECO:0000313" key="1">
    <source>
        <dbReference type="EMBL" id="KRR29295.1"/>
    </source>
</evidence>
<dbReference type="Proteomes" id="UP000052023">
    <property type="component" value="Unassembled WGS sequence"/>
</dbReference>
<keyword evidence="2" id="KW-1185">Reference proteome</keyword>
<dbReference type="AlphaFoldDB" id="A0A0R3NFT2"/>
<comment type="caution">
    <text evidence="1">The sequence shown here is derived from an EMBL/GenBank/DDBJ whole genome shotgun (WGS) entry which is preliminary data.</text>
</comment>
<dbReference type="OrthoDB" id="3175656at2"/>
<protein>
    <submittedName>
        <fullName evidence="1">Uncharacterized protein</fullName>
    </submittedName>
</protein>
<dbReference type="EMBL" id="LLYA01000035">
    <property type="protein sequence ID" value="KRR29295.1"/>
    <property type="molecule type" value="Genomic_DNA"/>
</dbReference>
<organism evidence="1 2">
    <name type="scientific">Bradyrhizobium retamae</name>
    <dbReference type="NCBI Taxonomy" id="1300035"/>
    <lineage>
        <taxon>Bacteria</taxon>
        <taxon>Pseudomonadati</taxon>
        <taxon>Pseudomonadota</taxon>
        <taxon>Alphaproteobacteria</taxon>
        <taxon>Hyphomicrobiales</taxon>
        <taxon>Nitrobacteraceae</taxon>
        <taxon>Bradyrhizobium</taxon>
    </lineage>
</organism>
<reference evidence="1 2" key="1">
    <citation type="submission" date="2014-03" db="EMBL/GenBank/DDBJ databases">
        <title>Bradyrhizobium valentinum sp. nov., isolated from effective nodules of Lupinus mariae-josephae, a lupine endemic of basic-lime soils in Eastern Spain.</title>
        <authorList>
            <person name="Duran D."/>
            <person name="Rey L."/>
            <person name="Navarro A."/>
            <person name="Busquets A."/>
            <person name="Imperial J."/>
            <person name="Ruiz-Argueso T."/>
        </authorList>
    </citation>
    <scope>NUCLEOTIDE SEQUENCE [LARGE SCALE GENOMIC DNA]</scope>
    <source>
        <strain evidence="1 2">Ro19</strain>
    </source>
</reference>